<dbReference type="eggNOG" id="COG1262">
    <property type="taxonomic scope" value="Bacteria"/>
</dbReference>
<name>Q3ANU9_CHLCH</name>
<dbReference type="Gene3D" id="3.90.1580.10">
    <property type="entry name" value="paralog of FGE (formylglycine-generating enzyme)"/>
    <property type="match status" value="1"/>
</dbReference>
<dbReference type="HOGENOM" id="CLU_012431_2_3_10"/>
<proteinExistence type="predicted"/>
<sequence>MQGMVEQYTRNANTENRAYKPHLGWHKKTALLVTLFLTLTALFSLPQTTLAAVNTVPPNFVLIRGGEFTMGSPESESERDRDEMPHRVKVGDFYIARYEVTTAEFRTFVQETGYRTDAEKTNPSLVFWSGLWPGKAGLNWRYGTNGKERSGAENNHPVILVSWNDAVAYCKWLSKKHGMNFRLPTSAEWEYACRAGTSTVFNYGDNLSTTQANYDGNYPYSNHPKGIYRKNTVPVNSFTPNAWGLYNMHGNVAEWCSDWYSEPYYESSKANGTVTNPTGPATGSNRVMRGGSWYDDARYCRSADINDSTPSYRYINVGFRVVLEP</sequence>
<dbReference type="STRING" id="340177.Cag_0037"/>
<dbReference type="PANTHER" id="PTHR23150">
    <property type="entry name" value="SULFATASE MODIFYING FACTOR 1, 2"/>
    <property type="match status" value="1"/>
</dbReference>
<dbReference type="KEGG" id="cch:Cag_0037"/>
<dbReference type="PANTHER" id="PTHR23150:SF19">
    <property type="entry name" value="FORMYLGLYCINE-GENERATING ENZYME"/>
    <property type="match status" value="1"/>
</dbReference>
<feature type="domain" description="Sulfatase-modifying factor enzyme-like" evidence="1">
    <location>
        <begin position="58"/>
        <end position="322"/>
    </location>
</feature>
<dbReference type="InterPro" id="IPR016187">
    <property type="entry name" value="CTDL_fold"/>
</dbReference>
<dbReference type="InterPro" id="IPR051043">
    <property type="entry name" value="Sulfatase_Mod_Factor_Kinase"/>
</dbReference>
<dbReference type="EMBL" id="CP000108">
    <property type="protein sequence ID" value="ABB27316.1"/>
    <property type="molecule type" value="Genomic_DNA"/>
</dbReference>
<dbReference type="AlphaFoldDB" id="Q3ANU9"/>
<reference evidence="2" key="1">
    <citation type="submission" date="2005-08" db="EMBL/GenBank/DDBJ databases">
        <title>Complete sequence of Chlorobium chlorochromatii CaD3.</title>
        <authorList>
            <person name="Copeland A."/>
            <person name="Lucas S."/>
            <person name="Lapidus A."/>
            <person name="Barry K."/>
            <person name="Detter J.C."/>
            <person name="Glavina T."/>
            <person name="Hammon N."/>
            <person name="Israni S."/>
            <person name="Pitluck S."/>
            <person name="Bryant D."/>
            <person name="Schmutz J."/>
            <person name="Larimer F."/>
            <person name="Land M."/>
            <person name="Kyrpides N."/>
            <person name="Ivanova N."/>
            <person name="Richardson P."/>
        </authorList>
    </citation>
    <scope>NUCLEOTIDE SEQUENCE [LARGE SCALE GENOMIC DNA]</scope>
    <source>
        <strain evidence="2">CaD3</strain>
    </source>
</reference>
<dbReference type="InterPro" id="IPR005532">
    <property type="entry name" value="SUMF_dom"/>
</dbReference>
<evidence type="ECO:0000259" key="1">
    <source>
        <dbReference type="Pfam" id="PF03781"/>
    </source>
</evidence>
<dbReference type="Pfam" id="PF03781">
    <property type="entry name" value="FGE-sulfatase"/>
    <property type="match status" value="1"/>
</dbReference>
<protein>
    <recommendedName>
        <fullName evidence="1">Sulfatase-modifying factor enzyme-like domain-containing protein</fullName>
    </recommendedName>
</protein>
<dbReference type="GO" id="GO:0120147">
    <property type="term" value="F:formylglycine-generating oxidase activity"/>
    <property type="evidence" value="ECO:0007669"/>
    <property type="project" value="TreeGrafter"/>
</dbReference>
<evidence type="ECO:0000313" key="2">
    <source>
        <dbReference type="EMBL" id="ABB27316.1"/>
    </source>
</evidence>
<dbReference type="InterPro" id="IPR042095">
    <property type="entry name" value="SUMF_sf"/>
</dbReference>
<organism evidence="2">
    <name type="scientific">Chlorobium chlorochromatii (strain CaD3)</name>
    <dbReference type="NCBI Taxonomy" id="340177"/>
    <lineage>
        <taxon>Bacteria</taxon>
        <taxon>Pseudomonadati</taxon>
        <taxon>Chlorobiota</taxon>
        <taxon>Chlorobiia</taxon>
        <taxon>Chlorobiales</taxon>
        <taxon>Chlorobiaceae</taxon>
        <taxon>Chlorobium/Pelodictyon group</taxon>
        <taxon>Chlorobium</taxon>
    </lineage>
</organism>
<dbReference type="OrthoDB" id="595053at2"/>
<gene>
    <name evidence="2" type="ordered locus">Cag_0037</name>
</gene>
<dbReference type="SUPFAM" id="SSF56436">
    <property type="entry name" value="C-type lectin-like"/>
    <property type="match status" value="1"/>
</dbReference>
<accession>Q3ANU9</accession>